<reference evidence="1" key="1">
    <citation type="journal article" date="2020" name="bioRxiv">
        <title>Comparative genomics of Chlamydomonas.</title>
        <authorList>
            <person name="Craig R.J."/>
            <person name="Hasan A.R."/>
            <person name="Ness R.W."/>
            <person name="Keightley P.D."/>
        </authorList>
    </citation>
    <scope>NUCLEOTIDE SEQUENCE</scope>
    <source>
        <strain evidence="1">SAG 7.73</strain>
    </source>
</reference>
<dbReference type="AlphaFoldDB" id="A0A836B001"/>
<proteinExistence type="predicted"/>
<accession>A0A836B001</accession>
<keyword evidence="2" id="KW-1185">Reference proteome</keyword>
<organism evidence="1 2">
    <name type="scientific">Chlamydomonas incerta</name>
    <dbReference type="NCBI Taxonomy" id="51695"/>
    <lineage>
        <taxon>Eukaryota</taxon>
        <taxon>Viridiplantae</taxon>
        <taxon>Chlorophyta</taxon>
        <taxon>core chlorophytes</taxon>
        <taxon>Chlorophyceae</taxon>
        <taxon>CS clade</taxon>
        <taxon>Chlamydomonadales</taxon>
        <taxon>Chlamydomonadaceae</taxon>
        <taxon>Chlamydomonas</taxon>
    </lineage>
</organism>
<comment type="caution">
    <text evidence="1">The sequence shown here is derived from an EMBL/GenBank/DDBJ whole genome shotgun (WGS) entry which is preliminary data.</text>
</comment>
<name>A0A836B001_CHLIN</name>
<evidence type="ECO:0000313" key="2">
    <source>
        <dbReference type="Proteomes" id="UP000650467"/>
    </source>
</evidence>
<protein>
    <submittedName>
        <fullName evidence="1">Uncharacterized protein</fullName>
    </submittedName>
</protein>
<gene>
    <name evidence="1" type="ORF">HXX76_001908</name>
</gene>
<evidence type="ECO:0000313" key="1">
    <source>
        <dbReference type="EMBL" id="KAG2443556.1"/>
    </source>
</evidence>
<sequence length="405" mass="42134">MRELTTQGLAAAQGGNARSLPIPLDASTGRALSSRAGVLGGRIGGVRLRRQLGVEAAVLPPPGYPILAPCIDGITSACPDRSTYCNYNMFSGMHGILLPVPYVVFGGLSLLTRTDAYLSAAGVNATATCIRAANPAVDPLAFLLSALGTLVAGDPVVWPSCDVPIPIELLVPSCPAPYKSFFTTRPDSINGLRTSCAHAGNATAAAEVCDPDPACFGYDSLGCTFMGYESVGIPKAGVCSYPKKPSVCPNIPGYTATADTQYTAAPINCTGPGTLPDVDAKTQCEGSVACRGFVVDPNVAGRGCTLNEVSFRVSKLRSTCVYAKQSCEDVPGYTVTPDVDYEAETFIAGTNCTNNFPAAKAACDAHAHCAGVTSKGCLVSDEYNLEPRPTGYQVPKPSMCWYSKV</sequence>
<dbReference type="EMBL" id="JAEHOC010000003">
    <property type="protein sequence ID" value="KAG2443556.1"/>
    <property type="molecule type" value="Genomic_DNA"/>
</dbReference>
<dbReference type="Proteomes" id="UP000650467">
    <property type="component" value="Unassembled WGS sequence"/>
</dbReference>